<dbReference type="EMBL" id="JAINWA010000003">
    <property type="protein sequence ID" value="MCD1655412.1"/>
    <property type="molecule type" value="Genomic_DNA"/>
</dbReference>
<dbReference type="InterPro" id="IPR036593">
    <property type="entry name" value="CPE0013-like_sf"/>
</dbReference>
<comment type="caution">
    <text evidence="1">The sequence shown here is derived from an EMBL/GenBank/DDBJ whole genome shotgun (WGS) entry which is preliminary data.</text>
</comment>
<proteinExistence type="predicted"/>
<dbReference type="Pfam" id="PF07892">
    <property type="entry name" value="DUF1667"/>
    <property type="match status" value="1"/>
</dbReference>
<gene>
    <name evidence="1" type="ORF">K7J14_11970</name>
</gene>
<dbReference type="PANTHER" id="PTHR39450:SF1">
    <property type="entry name" value="DUF1667 DOMAIN-CONTAINING PROTEIN"/>
    <property type="match status" value="1"/>
</dbReference>
<name>A0AAE3EIP6_9SPIR</name>
<sequence>MKQMVCIVCPRGCRLTVSDEPGLSVSGNACPRGEAYGKSEATDPRRSVTATCAISGLPADIPLSFPRRIPVRTTAPIPKDEVFSLVAELMKIQKTLPVKEGQLILDKWKGTDVSVVATRSLSLPEPDDA</sequence>
<dbReference type="InterPro" id="IPR012460">
    <property type="entry name" value="DUF1667"/>
</dbReference>
<evidence type="ECO:0000313" key="1">
    <source>
        <dbReference type="EMBL" id="MCD1655412.1"/>
    </source>
</evidence>
<organism evidence="1 2">
    <name type="scientific">Teretinema zuelzerae</name>
    <dbReference type="NCBI Taxonomy" id="156"/>
    <lineage>
        <taxon>Bacteria</taxon>
        <taxon>Pseudomonadati</taxon>
        <taxon>Spirochaetota</taxon>
        <taxon>Spirochaetia</taxon>
        <taxon>Spirochaetales</taxon>
        <taxon>Treponemataceae</taxon>
        <taxon>Teretinema</taxon>
    </lineage>
</organism>
<keyword evidence="2" id="KW-1185">Reference proteome</keyword>
<reference evidence="1" key="1">
    <citation type="submission" date="2021-08" db="EMBL/GenBank/DDBJ databases">
        <title>Comparative analyses of Brucepasteria parasyntrophica and Teretinema zuelzerae.</title>
        <authorList>
            <person name="Song Y."/>
            <person name="Brune A."/>
        </authorList>
    </citation>
    <scope>NUCLEOTIDE SEQUENCE</scope>
    <source>
        <strain evidence="1">DSM 1903</strain>
    </source>
</reference>
<protein>
    <submittedName>
        <fullName evidence="1">DUF1667 domain-containing protein</fullName>
    </submittedName>
</protein>
<accession>A0AAE3EIP6</accession>
<dbReference type="Proteomes" id="UP001198163">
    <property type="component" value="Unassembled WGS sequence"/>
</dbReference>
<dbReference type="Gene3D" id="3.10.530.10">
    <property type="entry name" value="CPE0013-like"/>
    <property type="match status" value="1"/>
</dbReference>
<dbReference type="PANTHER" id="PTHR39450">
    <property type="entry name" value="MOLYBDOPTERIN OXIDOREDUCTASE, 4FE-4S CLUSTER-BINDING SUBUNIT"/>
    <property type="match status" value="1"/>
</dbReference>
<evidence type="ECO:0000313" key="2">
    <source>
        <dbReference type="Proteomes" id="UP001198163"/>
    </source>
</evidence>
<dbReference type="AlphaFoldDB" id="A0AAE3EIP6"/>
<dbReference type="SUPFAM" id="SSF160148">
    <property type="entry name" value="CPE0013-like"/>
    <property type="match status" value="1"/>
</dbReference>